<sequence>MTQLESIKSQNKKYAESFKDGDLSIPPSKKIAVLSCMDARLNVNELLGLGIGEAHIIRNAGGIATDDAIRSLIISHELLGTEEFIVINHTDCGMLTFSDEDLQKKISEKYKSNASGIVFHTFDNLEENVKR</sequence>
<keyword evidence="6" id="KW-1185">Reference proteome</keyword>
<dbReference type="CDD" id="cd03379">
    <property type="entry name" value="beta_CA_cladeD"/>
    <property type="match status" value="1"/>
</dbReference>
<evidence type="ECO:0000256" key="3">
    <source>
        <dbReference type="ARBA" id="ARBA00022833"/>
    </source>
</evidence>
<gene>
    <name evidence="5" type="primary">mtcA1</name>
    <name evidence="5" type="ORF">NMY3_02425</name>
</gene>
<dbReference type="Pfam" id="PF00484">
    <property type="entry name" value="Pro_CA"/>
    <property type="match status" value="1"/>
</dbReference>
<dbReference type="OrthoDB" id="24878at2157"/>
<dbReference type="SMART" id="SM00947">
    <property type="entry name" value="Pro_CA"/>
    <property type="match status" value="1"/>
</dbReference>
<keyword evidence="2 4" id="KW-0479">Metal-binding</keyword>
<accession>A0A654M255</accession>
<dbReference type="EC" id="4.2.1.1" evidence="5"/>
<name>A0A654M255_9ARCH</name>
<dbReference type="PANTHER" id="PTHR43175">
    <property type="entry name" value="CARBONIC ANHYDRASE"/>
    <property type="match status" value="1"/>
</dbReference>
<evidence type="ECO:0000313" key="6">
    <source>
        <dbReference type="Proteomes" id="UP000058925"/>
    </source>
</evidence>
<feature type="binding site" evidence="4">
    <location>
        <position position="92"/>
    </location>
    <ligand>
        <name>Zn(2+)</name>
        <dbReference type="ChEBI" id="CHEBI:29105"/>
    </ligand>
</feature>
<dbReference type="GeneID" id="60422371"/>
<dbReference type="Gene3D" id="3.40.1050.10">
    <property type="entry name" value="Carbonic anhydrase"/>
    <property type="match status" value="1"/>
</dbReference>
<dbReference type="InterPro" id="IPR036874">
    <property type="entry name" value="Carbonic_anhydrase_sf"/>
</dbReference>
<evidence type="ECO:0000256" key="1">
    <source>
        <dbReference type="ARBA" id="ARBA00006217"/>
    </source>
</evidence>
<evidence type="ECO:0000313" key="5">
    <source>
        <dbReference type="EMBL" id="ALI36621.1"/>
    </source>
</evidence>
<dbReference type="RefSeq" id="WP_196815850.1">
    <property type="nucleotide sequence ID" value="NZ_CP012850.1"/>
</dbReference>
<dbReference type="GO" id="GO:0004089">
    <property type="term" value="F:carbonate dehydratase activity"/>
    <property type="evidence" value="ECO:0007669"/>
    <property type="project" value="UniProtKB-EC"/>
</dbReference>
<keyword evidence="3 4" id="KW-0862">Zinc</keyword>
<organism evidence="5 6">
    <name type="scientific">Candidatus Nitrosocosmicus oleophilus</name>
    <dbReference type="NCBI Taxonomy" id="1353260"/>
    <lineage>
        <taxon>Archaea</taxon>
        <taxon>Nitrososphaerota</taxon>
        <taxon>Nitrososphaeria</taxon>
        <taxon>Nitrososphaerales</taxon>
        <taxon>Nitrososphaeraceae</taxon>
        <taxon>Candidatus Nitrosocosmicus</taxon>
    </lineage>
</organism>
<feature type="binding site" evidence="4">
    <location>
        <position position="89"/>
    </location>
    <ligand>
        <name>Zn(2+)</name>
        <dbReference type="ChEBI" id="CHEBI:29105"/>
    </ligand>
</feature>
<dbReference type="AlphaFoldDB" id="A0A654M255"/>
<keyword evidence="5" id="KW-0456">Lyase</keyword>
<dbReference type="GO" id="GO:0008270">
    <property type="term" value="F:zinc ion binding"/>
    <property type="evidence" value="ECO:0007669"/>
    <property type="project" value="InterPro"/>
</dbReference>
<dbReference type="InterPro" id="IPR001765">
    <property type="entry name" value="Carbonic_anhydrase"/>
</dbReference>
<dbReference type="KEGG" id="taa:NMY3_02425"/>
<dbReference type="Proteomes" id="UP000058925">
    <property type="component" value="Chromosome"/>
</dbReference>
<dbReference type="EMBL" id="CP012850">
    <property type="protein sequence ID" value="ALI36621.1"/>
    <property type="molecule type" value="Genomic_DNA"/>
</dbReference>
<reference evidence="6" key="1">
    <citation type="submission" date="2015-10" db="EMBL/GenBank/DDBJ databases">
        <title>Niche specialization of a soil ammonia-oxidizing archaeon, Candidatus Nitrosocosmicus oleophilus.</title>
        <authorList>
            <person name="Jung M.-Y."/>
            <person name="Rhee S.-K."/>
        </authorList>
    </citation>
    <scope>NUCLEOTIDE SEQUENCE [LARGE SCALE GENOMIC DNA]</scope>
    <source>
        <strain evidence="6">MY3</strain>
    </source>
</reference>
<protein>
    <submittedName>
        <fullName evidence="5">Beta-carbonic anhydrase 1</fullName>
        <ecNumber evidence="5">4.2.1.1</ecNumber>
    </submittedName>
</protein>
<dbReference type="PANTHER" id="PTHR43175:SF3">
    <property type="entry name" value="CARBON DISULFIDE HYDROLASE"/>
    <property type="match status" value="1"/>
</dbReference>
<feature type="binding site" evidence="4">
    <location>
        <position position="36"/>
    </location>
    <ligand>
        <name>Zn(2+)</name>
        <dbReference type="ChEBI" id="CHEBI:29105"/>
    </ligand>
</feature>
<comment type="similarity">
    <text evidence="1">Belongs to the beta-class carbonic anhydrase family.</text>
</comment>
<proteinExistence type="inferred from homology"/>
<evidence type="ECO:0000256" key="2">
    <source>
        <dbReference type="ARBA" id="ARBA00022723"/>
    </source>
</evidence>
<evidence type="ECO:0000256" key="4">
    <source>
        <dbReference type="PIRSR" id="PIRSR601765-2"/>
    </source>
</evidence>
<comment type="cofactor">
    <cofactor evidence="4">
        <name>Zn(2+)</name>
        <dbReference type="ChEBI" id="CHEBI:29105"/>
    </cofactor>
    <text evidence="4">Binds 1 zinc ion per subunit.</text>
</comment>
<dbReference type="SUPFAM" id="SSF53056">
    <property type="entry name" value="beta-carbonic anhydrase, cab"/>
    <property type="match status" value="1"/>
</dbReference>